<dbReference type="AlphaFoldDB" id="A0AAF0Q9F6"/>
<organism evidence="1 2">
    <name type="scientific">Solanum verrucosum</name>
    <dbReference type="NCBI Taxonomy" id="315347"/>
    <lineage>
        <taxon>Eukaryota</taxon>
        <taxon>Viridiplantae</taxon>
        <taxon>Streptophyta</taxon>
        <taxon>Embryophyta</taxon>
        <taxon>Tracheophyta</taxon>
        <taxon>Spermatophyta</taxon>
        <taxon>Magnoliopsida</taxon>
        <taxon>eudicotyledons</taxon>
        <taxon>Gunneridae</taxon>
        <taxon>Pentapetalae</taxon>
        <taxon>asterids</taxon>
        <taxon>lamiids</taxon>
        <taxon>Solanales</taxon>
        <taxon>Solanaceae</taxon>
        <taxon>Solanoideae</taxon>
        <taxon>Solaneae</taxon>
        <taxon>Solanum</taxon>
    </lineage>
</organism>
<gene>
    <name evidence="1" type="ORF">MTR67_012283</name>
</gene>
<sequence>MTKSAHLIPIKKIYSTEDYAKLYMREMVMYHGVPVSIISNRKFIYIFRCTDKISNEHDFPNNFASLYQVFHVSLLKKCVGDPTSIAPLEGVG</sequence>
<accession>A0AAF0Q9F6</accession>
<dbReference type="Proteomes" id="UP001234989">
    <property type="component" value="Chromosome 3"/>
</dbReference>
<name>A0AAF0Q9F6_SOLVR</name>
<reference evidence="1" key="1">
    <citation type="submission" date="2023-08" db="EMBL/GenBank/DDBJ databases">
        <title>A de novo genome assembly of Solanum verrucosum Schlechtendal, a Mexican diploid species geographically isolated from the other diploid A-genome species in potato relatives.</title>
        <authorList>
            <person name="Hosaka K."/>
        </authorList>
    </citation>
    <scope>NUCLEOTIDE SEQUENCE</scope>
    <source>
        <tissue evidence="1">Young leaves</tissue>
    </source>
</reference>
<proteinExistence type="predicted"/>
<protein>
    <submittedName>
        <fullName evidence="1">Uncharacterized protein</fullName>
    </submittedName>
</protein>
<keyword evidence="2" id="KW-1185">Reference proteome</keyword>
<evidence type="ECO:0000313" key="2">
    <source>
        <dbReference type="Proteomes" id="UP001234989"/>
    </source>
</evidence>
<dbReference type="EMBL" id="CP133614">
    <property type="protein sequence ID" value="WMV18898.1"/>
    <property type="molecule type" value="Genomic_DNA"/>
</dbReference>
<evidence type="ECO:0000313" key="1">
    <source>
        <dbReference type="EMBL" id="WMV18898.1"/>
    </source>
</evidence>